<name>A0A1Q9C4V2_SYMMI</name>
<feature type="region of interest" description="Disordered" evidence="1">
    <location>
        <begin position="42"/>
        <end position="89"/>
    </location>
</feature>
<keyword evidence="2" id="KW-0812">Transmembrane</keyword>
<accession>A0A1Q9C4V2</accession>
<feature type="transmembrane region" description="Helical" evidence="2">
    <location>
        <begin position="94"/>
        <end position="113"/>
    </location>
</feature>
<keyword evidence="2" id="KW-0472">Membrane</keyword>
<feature type="compositionally biased region" description="Basic and acidic residues" evidence="1">
    <location>
        <begin position="57"/>
        <end position="73"/>
    </location>
</feature>
<dbReference type="EMBL" id="LSRX01001687">
    <property type="protein sequence ID" value="OLP77948.1"/>
    <property type="molecule type" value="Genomic_DNA"/>
</dbReference>
<comment type="caution">
    <text evidence="3">The sequence shown here is derived from an EMBL/GenBank/DDBJ whole genome shotgun (WGS) entry which is preliminary data.</text>
</comment>
<evidence type="ECO:0000313" key="4">
    <source>
        <dbReference type="Proteomes" id="UP000186817"/>
    </source>
</evidence>
<dbReference type="OrthoDB" id="10325052at2759"/>
<feature type="transmembrane region" description="Helical" evidence="2">
    <location>
        <begin position="125"/>
        <end position="143"/>
    </location>
</feature>
<feature type="compositionally biased region" description="Polar residues" evidence="1">
    <location>
        <begin position="42"/>
        <end position="51"/>
    </location>
</feature>
<dbReference type="Proteomes" id="UP000186817">
    <property type="component" value="Unassembled WGS sequence"/>
</dbReference>
<evidence type="ECO:0000256" key="1">
    <source>
        <dbReference type="SAM" id="MobiDB-lite"/>
    </source>
</evidence>
<protein>
    <submittedName>
        <fullName evidence="3">Uncharacterized protein</fullName>
    </submittedName>
</protein>
<reference evidence="3 4" key="1">
    <citation type="submission" date="2016-02" db="EMBL/GenBank/DDBJ databases">
        <title>Genome analysis of coral dinoflagellate symbionts highlights evolutionary adaptations to a symbiotic lifestyle.</title>
        <authorList>
            <person name="Aranda M."/>
            <person name="Li Y."/>
            <person name="Liew Y.J."/>
            <person name="Baumgarten S."/>
            <person name="Simakov O."/>
            <person name="Wilson M."/>
            <person name="Piel J."/>
            <person name="Ashoor H."/>
            <person name="Bougouffa S."/>
            <person name="Bajic V.B."/>
            <person name="Ryu T."/>
            <person name="Ravasi T."/>
            <person name="Bayer T."/>
            <person name="Micklem G."/>
            <person name="Kim H."/>
            <person name="Bhak J."/>
            <person name="Lajeunesse T.C."/>
            <person name="Voolstra C.R."/>
        </authorList>
    </citation>
    <scope>NUCLEOTIDE SEQUENCE [LARGE SCALE GENOMIC DNA]</scope>
    <source>
        <strain evidence="3 4">CCMP2467</strain>
    </source>
</reference>
<evidence type="ECO:0000256" key="2">
    <source>
        <dbReference type="SAM" id="Phobius"/>
    </source>
</evidence>
<keyword evidence="4" id="KW-1185">Reference proteome</keyword>
<dbReference type="AlphaFoldDB" id="A0A1Q9C4V2"/>
<keyword evidence="2" id="KW-1133">Transmembrane helix</keyword>
<organism evidence="3 4">
    <name type="scientific">Symbiodinium microadriaticum</name>
    <name type="common">Dinoflagellate</name>
    <name type="synonym">Zooxanthella microadriatica</name>
    <dbReference type="NCBI Taxonomy" id="2951"/>
    <lineage>
        <taxon>Eukaryota</taxon>
        <taxon>Sar</taxon>
        <taxon>Alveolata</taxon>
        <taxon>Dinophyceae</taxon>
        <taxon>Suessiales</taxon>
        <taxon>Symbiodiniaceae</taxon>
        <taxon>Symbiodinium</taxon>
    </lineage>
</organism>
<gene>
    <name evidence="3" type="ORF">AK812_SmicGene41934</name>
</gene>
<evidence type="ECO:0000313" key="3">
    <source>
        <dbReference type="EMBL" id="OLP77948.1"/>
    </source>
</evidence>
<sequence length="148" mass="15882">MSFRRSPQRSLRAGGRRLALVFFATAVALGAGWVAQTDSFTPWPSAASPSRQALKRHALEPQRAAPREGKTSPEPDAANSQDGEEETEGDPMTFFVPVVVVLLYLGFGTIYSAEYFMPMGDVGGKLAVGFGVIFAILVFGVTVKEVLS</sequence>
<proteinExistence type="predicted"/>